<evidence type="ECO:0000256" key="2">
    <source>
        <dbReference type="ARBA" id="ARBA00010699"/>
    </source>
</evidence>
<dbReference type="Gene3D" id="3.40.50.12230">
    <property type="match status" value="1"/>
</dbReference>
<dbReference type="Pfam" id="PF00551">
    <property type="entry name" value="Formyl_trans_N"/>
    <property type="match status" value="1"/>
</dbReference>
<keyword evidence="5 14" id="KW-0808">Transferase</keyword>
<dbReference type="SUPFAM" id="SSF53328">
    <property type="entry name" value="Formyltransferase"/>
    <property type="match status" value="1"/>
</dbReference>
<dbReference type="InterPro" id="IPR005793">
    <property type="entry name" value="Formyl_trans_C"/>
</dbReference>
<accession>A0A210QLL5</accession>
<dbReference type="Proteomes" id="UP000242188">
    <property type="component" value="Unassembled WGS sequence"/>
</dbReference>
<gene>
    <name evidence="14" type="ORF">KP79_PYT22900</name>
</gene>
<organism evidence="14 15">
    <name type="scientific">Mizuhopecten yessoensis</name>
    <name type="common">Japanese scallop</name>
    <name type="synonym">Patinopecten yessoensis</name>
    <dbReference type="NCBI Taxonomy" id="6573"/>
    <lineage>
        <taxon>Eukaryota</taxon>
        <taxon>Metazoa</taxon>
        <taxon>Spiralia</taxon>
        <taxon>Lophotrochozoa</taxon>
        <taxon>Mollusca</taxon>
        <taxon>Bivalvia</taxon>
        <taxon>Autobranchia</taxon>
        <taxon>Pteriomorphia</taxon>
        <taxon>Pectinida</taxon>
        <taxon>Pectinoidea</taxon>
        <taxon>Pectinidae</taxon>
        <taxon>Mizuhopecten</taxon>
    </lineage>
</organism>
<evidence type="ECO:0000256" key="11">
    <source>
        <dbReference type="SAM" id="MobiDB-lite"/>
    </source>
</evidence>
<comment type="catalytic activity">
    <reaction evidence="9">
        <text>L-methionyl-tRNA(fMet) + (6R)-10-formyltetrahydrofolate = N-formyl-L-methionyl-tRNA(fMet) + (6S)-5,6,7,8-tetrahydrofolate + H(+)</text>
        <dbReference type="Rhea" id="RHEA:24380"/>
        <dbReference type="Rhea" id="RHEA-COMP:9952"/>
        <dbReference type="Rhea" id="RHEA-COMP:9953"/>
        <dbReference type="ChEBI" id="CHEBI:15378"/>
        <dbReference type="ChEBI" id="CHEBI:57453"/>
        <dbReference type="ChEBI" id="CHEBI:78530"/>
        <dbReference type="ChEBI" id="CHEBI:78844"/>
        <dbReference type="ChEBI" id="CHEBI:195366"/>
        <dbReference type="EC" id="2.1.2.9"/>
    </reaction>
    <physiologicalReaction direction="left-to-right" evidence="9">
        <dbReference type="Rhea" id="RHEA:24381"/>
    </physiologicalReaction>
</comment>
<dbReference type="PANTHER" id="PTHR11138:SF5">
    <property type="entry name" value="METHIONYL-TRNA FORMYLTRANSFERASE, MITOCHONDRIAL"/>
    <property type="match status" value="1"/>
</dbReference>
<dbReference type="GO" id="GO:0004479">
    <property type="term" value="F:methionyl-tRNA formyltransferase activity"/>
    <property type="evidence" value="ECO:0007669"/>
    <property type="project" value="UniProtKB-EC"/>
</dbReference>
<evidence type="ECO:0000256" key="4">
    <source>
        <dbReference type="ARBA" id="ARBA00014185"/>
    </source>
</evidence>
<dbReference type="CDD" id="cd08646">
    <property type="entry name" value="FMT_core_Met-tRNA-FMT_N"/>
    <property type="match status" value="1"/>
</dbReference>
<evidence type="ECO:0000256" key="5">
    <source>
        <dbReference type="ARBA" id="ARBA00022679"/>
    </source>
</evidence>
<sequence>MMSISLKKLGCTSVIKSICRCPRGQMTQDFPRLKHNSASQSTHLYQPNALLKMQQCHKIQTFRSSSSYLQSAFILQRRYLRQNSISKGRQSSVFIPSVCCSGRARGPQLKPSSLLFPVSAVCAFSNGNSSRLTYKTTSFSTSLSQRQSFQVKPSLLISQTSPLSTSVCYSNTKEFTNVRMCPPWRVLFFGSDTFSLVALKALNENMLQTESESKVVESLEVVCPAARTPVKRYSEEIGLTVHEWPVKVDREKFDVGVLVSFGKLIPGRIINAFPHGIINIHPSLLPRWRGAAPISHTILNGDTHAGVSIMELRPKHFDIGPILLQETLSVPERCSSSQLADLLAVLGVKLMLAALCDLPTLERLEIEQSSSGVTYAPKITPGMDLVDWENSTVCDIDRQYRGIIAIMPLRSKYDGEQVKLYDMIPINAIPDDVIDERVQRLYKVTSSTMVPPGRTLFLKHQQCVLIKCKDGWVGFQRMRMNKKMTAQAFFNKLLTLPGSEHKYFESQTNTLQTDTDSDIPTATRVQN</sequence>
<dbReference type="InterPro" id="IPR041711">
    <property type="entry name" value="Met-tRNA-FMT_N"/>
</dbReference>
<evidence type="ECO:0000313" key="14">
    <source>
        <dbReference type="EMBL" id="OWF49625.1"/>
    </source>
</evidence>
<evidence type="ECO:0000256" key="6">
    <source>
        <dbReference type="ARBA" id="ARBA00022917"/>
    </source>
</evidence>
<evidence type="ECO:0000259" key="13">
    <source>
        <dbReference type="Pfam" id="PF02911"/>
    </source>
</evidence>
<keyword evidence="8" id="KW-0496">Mitochondrion</keyword>
<evidence type="ECO:0000313" key="15">
    <source>
        <dbReference type="Proteomes" id="UP000242188"/>
    </source>
</evidence>
<keyword evidence="15" id="KW-1185">Reference proteome</keyword>
<reference evidence="14 15" key="1">
    <citation type="journal article" date="2017" name="Nat. Ecol. Evol.">
        <title>Scallop genome provides insights into evolution of bilaterian karyotype and development.</title>
        <authorList>
            <person name="Wang S."/>
            <person name="Zhang J."/>
            <person name="Jiao W."/>
            <person name="Li J."/>
            <person name="Xun X."/>
            <person name="Sun Y."/>
            <person name="Guo X."/>
            <person name="Huan P."/>
            <person name="Dong B."/>
            <person name="Zhang L."/>
            <person name="Hu X."/>
            <person name="Sun X."/>
            <person name="Wang J."/>
            <person name="Zhao C."/>
            <person name="Wang Y."/>
            <person name="Wang D."/>
            <person name="Huang X."/>
            <person name="Wang R."/>
            <person name="Lv J."/>
            <person name="Li Y."/>
            <person name="Zhang Z."/>
            <person name="Liu B."/>
            <person name="Lu W."/>
            <person name="Hui Y."/>
            <person name="Liang J."/>
            <person name="Zhou Z."/>
            <person name="Hou R."/>
            <person name="Li X."/>
            <person name="Liu Y."/>
            <person name="Li H."/>
            <person name="Ning X."/>
            <person name="Lin Y."/>
            <person name="Zhao L."/>
            <person name="Xing Q."/>
            <person name="Dou J."/>
            <person name="Li Y."/>
            <person name="Mao J."/>
            <person name="Guo H."/>
            <person name="Dou H."/>
            <person name="Li T."/>
            <person name="Mu C."/>
            <person name="Jiang W."/>
            <person name="Fu Q."/>
            <person name="Fu X."/>
            <person name="Miao Y."/>
            <person name="Liu J."/>
            <person name="Yu Q."/>
            <person name="Li R."/>
            <person name="Liao H."/>
            <person name="Li X."/>
            <person name="Kong Y."/>
            <person name="Jiang Z."/>
            <person name="Chourrout D."/>
            <person name="Li R."/>
            <person name="Bao Z."/>
        </authorList>
    </citation>
    <scope>NUCLEOTIDE SEQUENCE [LARGE SCALE GENOMIC DNA]</scope>
    <source>
        <strain evidence="14 15">PY_sf001</strain>
    </source>
</reference>
<comment type="caution">
    <text evidence="14">The sequence shown here is derived from an EMBL/GenBank/DDBJ whole genome shotgun (WGS) entry which is preliminary data.</text>
</comment>
<dbReference type="GO" id="GO:0005739">
    <property type="term" value="C:mitochondrion"/>
    <property type="evidence" value="ECO:0007669"/>
    <property type="project" value="UniProtKB-SubCell"/>
</dbReference>
<keyword evidence="6" id="KW-0648">Protein biosynthesis</keyword>
<dbReference type="Pfam" id="PF02911">
    <property type="entry name" value="Formyl_trans_C"/>
    <property type="match status" value="1"/>
</dbReference>
<evidence type="ECO:0000256" key="8">
    <source>
        <dbReference type="ARBA" id="ARBA00023128"/>
    </source>
</evidence>
<protein>
    <recommendedName>
        <fullName evidence="4">Methionyl-tRNA formyltransferase, mitochondrial</fullName>
        <ecNumber evidence="3">2.1.2.9</ecNumber>
    </recommendedName>
</protein>
<dbReference type="InterPro" id="IPR036477">
    <property type="entry name" value="Formyl_transf_N_sf"/>
</dbReference>
<evidence type="ECO:0000256" key="1">
    <source>
        <dbReference type="ARBA" id="ARBA00004173"/>
    </source>
</evidence>
<dbReference type="PANTHER" id="PTHR11138">
    <property type="entry name" value="METHIONYL-TRNA FORMYLTRANSFERASE"/>
    <property type="match status" value="1"/>
</dbReference>
<feature type="domain" description="Formyl transferase C-terminal" evidence="13">
    <location>
        <begin position="378"/>
        <end position="492"/>
    </location>
</feature>
<dbReference type="EC" id="2.1.2.9" evidence="3"/>
<comment type="function">
    <text evidence="10">Methionyl-tRNA formyltransferase that formylates methionyl-tRNA in mitochondria and is crucial for translation initiation.</text>
</comment>
<comment type="subcellular location">
    <subcellularLocation>
        <location evidence="1">Mitochondrion</location>
    </subcellularLocation>
</comment>
<dbReference type="FunFam" id="3.40.50.12230:FF:000003">
    <property type="entry name" value="methionyl-tRNA formyltransferase, mitochondrial"/>
    <property type="match status" value="1"/>
</dbReference>
<evidence type="ECO:0000256" key="3">
    <source>
        <dbReference type="ARBA" id="ARBA00012261"/>
    </source>
</evidence>
<feature type="domain" description="Formyl transferase N-terminal" evidence="12">
    <location>
        <begin position="243"/>
        <end position="354"/>
    </location>
</feature>
<evidence type="ECO:0000259" key="12">
    <source>
        <dbReference type="Pfam" id="PF00551"/>
    </source>
</evidence>
<keyword evidence="7" id="KW-0809">Transit peptide</keyword>
<evidence type="ECO:0000256" key="9">
    <source>
        <dbReference type="ARBA" id="ARBA00052555"/>
    </source>
</evidence>
<evidence type="ECO:0000256" key="7">
    <source>
        <dbReference type="ARBA" id="ARBA00022946"/>
    </source>
</evidence>
<feature type="region of interest" description="Disordered" evidence="11">
    <location>
        <begin position="506"/>
        <end position="527"/>
    </location>
</feature>
<dbReference type="STRING" id="6573.A0A210QLL5"/>
<dbReference type="OrthoDB" id="10268103at2759"/>
<dbReference type="InterPro" id="IPR002376">
    <property type="entry name" value="Formyl_transf_N"/>
</dbReference>
<proteinExistence type="inferred from homology"/>
<dbReference type="EMBL" id="NEDP02003025">
    <property type="protein sequence ID" value="OWF49625.1"/>
    <property type="molecule type" value="Genomic_DNA"/>
</dbReference>
<dbReference type="AlphaFoldDB" id="A0A210QLL5"/>
<evidence type="ECO:0000256" key="10">
    <source>
        <dbReference type="ARBA" id="ARBA00057846"/>
    </source>
</evidence>
<comment type="similarity">
    <text evidence="2">Belongs to the Fmt family.</text>
</comment>
<name>A0A210QLL5_MIZYE</name>